<dbReference type="RefSeq" id="WP_190222596.1">
    <property type="nucleotide sequence ID" value="NZ_BNBS01000018.1"/>
</dbReference>
<accession>A0ABQ3PAZ4</accession>
<dbReference type="InterPro" id="IPR011009">
    <property type="entry name" value="Kinase-like_dom_sf"/>
</dbReference>
<dbReference type="SUPFAM" id="SSF56112">
    <property type="entry name" value="Protein kinase-like (PK-like)"/>
    <property type="match status" value="1"/>
</dbReference>
<proteinExistence type="predicted"/>
<organism evidence="2 3">
    <name type="scientific">Streptomyces hydrogenans</name>
    <dbReference type="NCBI Taxonomy" id="1873719"/>
    <lineage>
        <taxon>Bacteria</taxon>
        <taxon>Bacillati</taxon>
        <taxon>Actinomycetota</taxon>
        <taxon>Actinomycetes</taxon>
        <taxon>Kitasatosporales</taxon>
        <taxon>Streptomycetaceae</taxon>
        <taxon>Streptomyces</taxon>
    </lineage>
</organism>
<comment type="caution">
    <text evidence="2">The sequence shown here is derived from an EMBL/GenBank/DDBJ whole genome shotgun (WGS) entry which is preliminary data.</text>
</comment>
<dbReference type="EMBL" id="BNDW01000019">
    <property type="protein sequence ID" value="GHI22196.1"/>
    <property type="molecule type" value="Genomic_DNA"/>
</dbReference>
<evidence type="ECO:0000313" key="3">
    <source>
        <dbReference type="Proteomes" id="UP001052739"/>
    </source>
</evidence>
<name>A0ABQ3PAZ4_9ACTN</name>
<sequence length="313" mass="33184">MTTSQATTTTASTPTAGLTEAAARATLRAACAAAGLEPAGARLLRLGENAVFALAGRPVVVRVSRAAALPRARRELAVARWLERVGFPAVRALPDVPGPSLLDGRVVTFWRELPDHGGTAPFPALAEALRGLHELPAEDAPPLPALDPVAEVAGHLAQAGGAPVPEADLEFLRQRVTELREETAALRPELPAGPVHGDAHKGNYLRAADGSAILIDLEHVAHGPREWDLATAFGIPCRGFGWLGEDDYRRAVRAVGFDVVAWPGFDVLLRLRLTAMTTALLRDTPHDPAARAEFARRVATLRGGTDASGWRRG</sequence>
<protein>
    <recommendedName>
        <fullName evidence="1">Aminoglycoside phosphotransferase domain-containing protein</fullName>
    </recommendedName>
</protein>
<dbReference type="InterPro" id="IPR002575">
    <property type="entry name" value="Aminoglycoside_PTrfase"/>
</dbReference>
<evidence type="ECO:0000259" key="1">
    <source>
        <dbReference type="Pfam" id="PF01636"/>
    </source>
</evidence>
<dbReference type="Proteomes" id="UP001052739">
    <property type="component" value="Unassembled WGS sequence"/>
</dbReference>
<evidence type="ECO:0000313" key="2">
    <source>
        <dbReference type="EMBL" id="GHI22196.1"/>
    </source>
</evidence>
<dbReference type="Gene3D" id="3.90.1200.10">
    <property type="match status" value="1"/>
</dbReference>
<keyword evidence="3" id="KW-1185">Reference proteome</keyword>
<reference evidence="2" key="1">
    <citation type="submission" date="2024-05" db="EMBL/GenBank/DDBJ databases">
        <title>Whole genome shotgun sequence of Streptomyces hydrogenans NBRC 13475.</title>
        <authorList>
            <person name="Komaki H."/>
            <person name="Tamura T."/>
        </authorList>
    </citation>
    <scope>NUCLEOTIDE SEQUENCE</scope>
    <source>
        <strain evidence="2">NBRC 13475</strain>
    </source>
</reference>
<feature type="domain" description="Aminoglycoside phosphotransferase" evidence="1">
    <location>
        <begin position="49"/>
        <end position="233"/>
    </location>
</feature>
<dbReference type="Pfam" id="PF01636">
    <property type="entry name" value="APH"/>
    <property type="match status" value="1"/>
</dbReference>
<gene>
    <name evidence="2" type="ORF">Shyd_35670</name>
</gene>